<feature type="compositionally biased region" description="Polar residues" evidence="1">
    <location>
        <begin position="76"/>
        <end position="91"/>
    </location>
</feature>
<dbReference type="EMBL" id="CAMXCT010000389">
    <property type="protein sequence ID" value="CAI3978115.1"/>
    <property type="molecule type" value="Genomic_DNA"/>
</dbReference>
<keyword evidence="2" id="KW-0812">Transmembrane</keyword>
<evidence type="ECO:0000313" key="5">
    <source>
        <dbReference type="Proteomes" id="UP001152797"/>
    </source>
</evidence>
<keyword evidence="5" id="KW-1185">Reference proteome</keyword>
<feature type="transmembrane region" description="Helical" evidence="2">
    <location>
        <begin position="1275"/>
        <end position="1294"/>
    </location>
</feature>
<feature type="compositionally biased region" description="Low complexity" evidence="1">
    <location>
        <begin position="16"/>
        <end position="39"/>
    </location>
</feature>
<feature type="transmembrane region" description="Helical" evidence="2">
    <location>
        <begin position="1397"/>
        <end position="1415"/>
    </location>
</feature>
<dbReference type="OrthoDB" id="444901at2759"/>
<feature type="transmembrane region" description="Helical" evidence="2">
    <location>
        <begin position="1368"/>
        <end position="1385"/>
    </location>
</feature>
<keyword evidence="2" id="KW-1133">Transmembrane helix</keyword>
<dbReference type="Proteomes" id="UP001152797">
    <property type="component" value="Unassembled WGS sequence"/>
</dbReference>
<comment type="caution">
    <text evidence="3">The sequence shown here is derived from an EMBL/GenBank/DDBJ whole genome shotgun (WGS) entry which is preliminary data.</text>
</comment>
<reference evidence="4" key="2">
    <citation type="submission" date="2024-04" db="EMBL/GenBank/DDBJ databases">
        <authorList>
            <person name="Chen Y."/>
            <person name="Shah S."/>
            <person name="Dougan E. K."/>
            <person name="Thang M."/>
            <person name="Chan C."/>
        </authorList>
    </citation>
    <scope>NUCLEOTIDE SEQUENCE [LARGE SCALE GENOMIC DNA]</scope>
</reference>
<evidence type="ECO:0000313" key="3">
    <source>
        <dbReference type="EMBL" id="CAI3978115.1"/>
    </source>
</evidence>
<feature type="region of interest" description="Disordered" evidence="1">
    <location>
        <begin position="1014"/>
        <end position="1034"/>
    </location>
</feature>
<proteinExistence type="predicted"/>
<feature type="compositionally biased region" description="Acidic residues" evidence="1">
    <location>
        <begin position="1"/>
        <end position="10"/>
    </location>
</feature>
<protein>
    <submittedName>
        <fullName evidence="3">Uncharacterized protein</fullName>
    </submittedName>
</protein>
<gene>
    <name evidence="3" type="ORF">C1SCF055_LOCUS6190</name>
</gene>
<feature type="region of interest" description="Disordered" evidence="1">
    <location>
        <begin position="1"/>
        <end position="101"/>
    </location>
</feature>
<organism evidence="3">
    <name type="scientific">Cladocopium goreaui</name>
    <dbReference type="NCBI Taxonomy" id="2562237"/>
    <lineage>
        <taxon>Eukaryota</taxon>
        <taxon>Sar</taxon>
        <taxon>Alveolata</taxon>
        <taxon>Dinophyceae</taxon>
        <taxon>Suessiales</taxon>
        <taxon>Symbiodiniaceae</taxon>
        <taxon>Cladocopium</taxon>
    </lineage>
</organism>
<feature type="transmembrane region" description="Helical" evidence="2">
    <location>
        <begin position="1427"/>
        <end position="1447"/>
    </location>
</feature>
<accession>A0A9P1BSV5</accession>
<keyword evidence="2" id="KW-0472">Membrane</keyword>
<evidence type="ECO:0000256" key="1">
    <source>
        <dbReference type="SAM" id="MobiDB-lite"/>
    </source>
</evidence>
<dbReference type="EMBL" id="CAMXCT030000389">
    <property type="protein sequence ID" value="CAL4765427.1"/>
    <property type="molecule type" value="Genomic_DNA"/>
</dbReference>
<feature type="transmembrane region" description="Helical" evidence="2">
    <location>
        <begin position="1468"/>
        <end position="1490"/>
    </location>
</feature>
<name>A0A9P1BSV5_9DINO</name>
<evidence type="ECO:0000256" key="2">
    <source>
        <dbReference type="SAM" id="Phobius"/>
    </source>
</evidence>
<reference evidence="3" key="1">
    <citation type="submission" date="2022-10" db="EMBL/GenBank/DDBJ databases">
        <authorList>
            <person name="Chen Y."/>
            <person name="Dougan E. K."/>
            <person name="Chan C."/>
            <person name="Rhodes N."/>
            <person name="Thang M."/>
        </authorList>
    </citation>
    <scope>NUCLEOTIDE SEQUENCE</scope>
</reference>
<feature type="transmembrane region" description="Helical" evidence="2">
    <location>
        <begin position="1306"/>
        <end position="1323"/>
    </location>
</feature>
<dbReference type="EMBL" id="CAMXCT020000389">
    <property type="protein sequence ID" value="CAL1131490.1"/>
    <property type="molecule type" value="Genomic_DNA"/>
</dbReference>
<evidence type="ECO:0000313" key="4">
    <source>
        <dbReference type="EMBL" id="CAL1131490.1"/>
    </source>
</evidence>
<feature type="transmembrane region" description="Helical" evidence="2">
    <location>
        <begin position="1502"/>
        <end position="1521"/>
    </location>
</feature>
<sequence length="1540" mass="171833">MVELPEDDDGYGLFRTVTPHTPTAPAASTARKATPGPTKGKPKKRAASSTGSAAHKQAHGSSMALDLPDDDDAGFQISQPCSVSKPSTSSARVPRVPGGQSDDLVLDCEDATLKIAASNIDSVIHHPHQDLMKLMESPDPEPSARCHAWEFFSIPRITPKIRELGGRARRSYDLRHFWDLGEAEFIRVAIQDLLLLRPLFIILSPPCTMLSQLQHSNWKRMKVVQRWVRLLEGLLLIDSGMWMAAIQILLGHFFIFEHPAYSLAWERESVKNVRDQEGVVQCFFDQCQFGLVSPGGIPMKKATCLLTNSRAVEKVFKDKYCDQSHSHQRIEGSEQGVRRSQFAQAYPSPMVNGICTAILEEAKNFEAFQLRNVDHTQAAACGPVDTPCDAPVPSEVDTATTLALGSIFDATYEDVTKLIESAGGPRQFLHQSFPIRAERHSRIAAVLMKAIGAEDEQAPFFLPLWAFSAETESSLREPPTLDVTTKLINNFERVPQVLKNSLQRIKCKHIRLKDRQSELFFNMKRSAKNSIRNDDAPKHDRIVGFKASAVKVLLELPEPARNWLKNSKDSVTLLFEMVHAQFSNTKPEHRRRVTKLELEGKAEVTACACSVVEELTAQIPNVEEALRTKLFLNRLRNGDLTLQMELSSACAERNDNWNCILEILNELTPGKVVGDGKAEAALHKSATDLDTAGYQLLLEELQFDERCLEVYKGKLSNFEVRVAQLRDSWRQKRNQHAKDAILKWMDFNVESFAWPSKFDAGSALTMMKRVEEALLFVCNYAAPSLVKADVTTGTFSMIGHMLGSQAFGPMACGVMLCPTFSYQKHRLFIEDWLWRDSSLVKLRRNTNEAKQLSSKHMVVQEDMSPTSLPSATDGVPFGNQIALMVVDCTPLVGNFFEGFIDMASDVNIPSKYVPIFGDDSAEEWFFSYFQKELTRRFQTNDFKIRNAERMAEDPPQAHMESKPEPPTLKRCVWGKVNGEICTIEIPEAEVKKWWGREEWRVFVQDFQDRHPSVKKLEKETPKASSVGKTGGFTTPTPKKRCLEVDYSGSVVAEADAPGNVTLQFGSVLCGWGKGKFREKGQKPRDENEIEFVATADMVVLFDNKCCNLSEILDSDKSSQTEGARVAYHKVSQDPSGTWTFNQEHSVIFTPQPEDDSDAKINQAEVNMGVDAKVVEEKLEEREEEEKEEVADEEEALFAKIATPQGRILNNLPTAPRRCAAGPLLQGAGLCWRGPPAASACGGLGVVGLLPGNWATMMFANHLWQVQRVLHGSGSVSRIAFPALLVAVAAVLVLYKHWQDQTGGDPTKTFLALIVVQMLPLVFLEEQILSCPDPISMLSRFGSKVLLMHACFLALRVCSWPLLEVGIGKCNLIGLIGVCAALYLGFDFRFSSLRCQMDLLALVLLAVGSAFLTEVVDFYNHQSLLESTIFTSANYIEILAFVPAVWMVHSTVKKGEDWSSITAAKESQASAFFAFLVAFYVMEDLFSAYRLGFNEPFGAVGHIVHFLLLLDFACFLLAHIYNPDKLSGSLLRWWGPTQHWV</sequence>